<evidence type="ECO:0000313" key="1">
    <source>
        <dbReference type="EMBL" id="KDQ12112.1"/>
    </source>
</evidence>
<accession>A0A067MJQ1</accession>
<reference evidence="2" key="1">
    <citation type="journal article" date="2014" name="Proc. Natl. Acad. Sci. U.S.A.">
        <title>Extensive sampling of basidiomycete genomes demonstrates inadequacy of the white-rot/brown-rot paradigm for wood decay fungi.</title>
        <authorList>
            <person name="Riley R."/>
            <person name="Salamov A.A."/>
            <person name="Brown D.W."/>
            <person name="Nagy L.G."/>
            <person name="Floudas D."/>
            <person name="Held B.W."/>
            <person name="Levasseur A."/>
            <person name="Lombard V."/>
            <person name="Morin E."/>
            <person name="Otillar R."/>
            <person name="Lindquist E.A."/>
            <person name="Sun H."/>
            <person name="LaButti K.M."/>
            <person name="Schmutz J."/>
            <person name="Jabbour D."/>
            <person name="Luo H."/>
            <person name="Baker S.E."/>
            <person name="Pisabarro A.G."/>
            <person name="Walton J.D."/>
            <person name="Blanchette R.A."/>
            <person name="Henrissat B."/>
            <person name="Martin F."/>
            <person name="Cullen D."/>
            <person name="Hibbett D.S."/>
            <person name="Grigoriev I.V."/>
        </authorList>
    </citation>
    <scope>NUCLEOTIDE SEQUENCE [LARGE SCALE GENOMIC DNA]</scope>
    <source>
        <strain evidence="2">FD-172 SS1</strain>
    </source>
</reference>
<proteinExistence type="predicted"/>
<gene>
    <name evidence="1" type="ORF">BOTBODRAFT_34728</name>
</gene>
<dbReference type="InParanoid" id="A0A067MJQ1"/>
<evidence type="ECO:0000313" key="2">
    <source>
        <dbReference type="Proteomes" id="UP000027195"/>
    </source>
</evidence>
<organism evidence="1 2">
    <name type="scientific">Botryobasidium botryosum (strain FD-172 SS1)</name>
    <dbReference type="NCBI Taxonomy" id="930990"/>
    <lineage>
        <taxon>Eukaryota</taxon>
        <taxon>Fungi</taxon>
        <taxon>Dikarya</taxon>
        <taxon>Basidiomycota</taxon>
        <taxon>Agaricomycotina</taxon>
        <taxon>Agaricomycetes</taxon>
        <taxon>Cantharellales</taxon>
        <taxon>Botryobasidiaceae</taxon>
        <taxon>Botryobasidium</taxon>
    </lineage>
</organism>
<dbReference type="EMBL" id="KL198052">
    <property type="protein sequence ID" value="KDQ12112.1"/>
    <property type="molecule type" value="Genomic_DNA"/>
</dbReference>
<dbReference type="AlphaFoldDB" id="A0A067MJQ1"/>
<sequence>MANNRMADLKRMTELVARAERAEEREREERRYGEDRIADMREHIVFMTMLAEKRVDSLKVELDRAYERER</sequence>
<keyword evidence="2" id="KW-1185">Reference proteome</keyword>
<dbReference type="Proteomes" id="UP000027195">
    <property type="component" value="Unassembled WGS sequence"/>
</dbReference>
<dbReference type="HOGENOM" id="CLU_2757451_0_0_1"/>
<name>A0A067MJQ1_BOTB1</name>
<protein>
    <submittedName>
        <fullName evidence="1">Uncharacterized protein</fullName>
    </submittedName>
</protein>